<organism evidence="1 2">
    <name type="scientific">Dioscorea alata</name>
    <name type="common">Purple yam</name>
    <dbReference type="NCBI Taxonomy" id="55571"/>
    <lineage>
        <taxon>Eukaryota</taxon>
        <taxon>Viridiplantae</taxon>
        <taxon>Streptophyta</taxon>
        <taxon>Embryophyta</taxon>
        <taxon>Tracheophyta</taxon>
        <taxon>Spermatophyta</taxon>
        <taxon>Magnoliopsida</taxon>
        <taxon>Liliopsida</taxon>
        <taxon>Dioscoreales</taxon>
        <taxon>Dioscoreaceae</taxon>
        <taxon>Dioscorea</taxon>
    </lineage>
</organism>
<evidence type="ECO:0000313" key="2">
    <source>
        <dbReference type="Proteomes" id="UP000827976"/>
    </source>
</evidence>
<reference evidence="2" key="1">
    <citation type="journal article" date="2022" name="Nat. Commun.">
        <title>Chromosome evolution and the genetic basis of agronomically important traits in greater yam.</title>
        <authorList>
            <person name="Bredeson J.V."/>
            <person name="Lyons J.B."/>
            <person name="Oniyinde I.O."/>
            <person name="Okereke N.R."/>
            <person name="Kolade O."/>
            <person name="Nnabue I."/>
            <person name="Nwadili C.O."/>
            <person name="Hribova E."/>
            <person name="Parker M."/>
            <person name="Nwogha J."/>
            <person name="Shu S."/>
            <person name="Carlson J."/>
            <person name="Kariba R."/>
            <person name="Muthemba S."/>
            <person name="Knop K."/>
            <person name="Barton G.J."/>
            <person name="Sherwood A.V."/>
            <person name="Lopez-Montes A."/>
            <person name="Asiedu R."/>
            <person name="Jamnadass R."/>
            <person name="Muchugi A."/>
            <person name="Goodstein D."/>
            <person name="Egesi C.N."/>
            <person name="Featherston J."/>
            <person name="Asfaw A."/>
            <person name="Simpson G.G."/>
            <person name="Dolezel J."/>
            <person name="Hendre P.S."/>
            <person name="Van Deynze A."/>
            <person name="Kumar P.L."/>
            <person name="Obidiegwu J.E."/>
            <person name="Bhattacharjee R."/>
            <person name="Rokhsar D.S."/>
        </authorList>
    </citation>
    <scope>NUCLEOTIDE SEQUENCE [LARGE SCALE GENOMIC DNA]</scope>
    <source>
        <strain evidence="2">cv. TDa95/00328</strain>
    </source>
</reference>
<gene>
    <name evidence="1" type="ORF">IHE45_07G014400</name>
</gene>
<proteinExistence type="predicted"/>
<protein>
    <submittedName>
        <fullName evidence="1">Uncharacterized protein</fullName>
    </submittedName>
</protein>
<dbReference type="Proteomes" id="UP000827976">
    <property type="component" value="Chromosome 7"/>
</dbReference>
<accession>A0ACB7VP92</accession>
<dbReference type="EMBL" id="CM037017">
    <property type="protein sequence ID" value="KAH7676421.1"/>
    <property type="molecule type" value="Genomic_DNA"/>
</dbReference>
<evidence type="ECO:0000313" key="1">
    <source>
        <dbReference type="EMBL" id="KAH7676421.1"/>
    </source>
</evidence>
<comment type="caution">
    <text evidence="1">The sequence shown here is derived from an EMBL/GenBank/DDBJ whole genome shotgun (WGS) entry which is preliminary data.</text>
</comment>
<name>A0ACB7VP92_DIOAL</name>
<sequence length="78" mass="8444">MNSKETPEQIEARVRAKMALASAKKAAESRQASNNGNNNLNQISEETVVAPHVPAPVTNANPSNEDEQTPKKSFCCCF</sequence>
<keyword evidence="2" id="KW-1185">Reference proteome</keyword>